<evidence type="ECO:0000256" key="2">
    <source>
        <dbReference type="ARBA" id="ARBA00022481"/>
    </source>
</evidence>
<evidence type="ECO:0000259" key="8">
    <source>
        <dbReference type="PROSITE" id="PS50885"/>
    </source>
</evidence>
<dbReference type="PANTHER" id="PTHR43531:SF14">
    <property type="entry name" value="METHYL-ACCEPTING CHEMOTAXIS PROTEIN I-RELATED"/>
    <property type="match status" value="1"/>
</dbReference>
<dbReference type="EMBL" id="LDJJ01000067">
    <property type="protein sequence ID" value="KRG64096.1"/>
    <property type="molecule type" value="Genomic_DNA"/>
</dbReference>
<feature type="domain" description="Methyl-accepting transducer" evidence="7">
    <location>
        <begin position="461"/>
        <end position="662"/>
    </location>
</feature>
<keyword evidence="10" id="KW-1185">Reference proteome</keyword>
<dbReference type="GO" id="GO:0004888">
    <property type="term" value="F:transmembrane signaling receptor activity"/>
    <property type="evidence" value="ECO:0007669"/>
    <property type="project" value="TreeGrafter"/>
</dbReference>
<evidence type="ECO:0000313" key="10">
    <source>
        <dbReference type="Proteomes" id="UP000051863"/>
    </source>
</evidence>
<dbReference type="Proteomes" id="UP000051863">
    <property type="component" value="Unassembled WGS sequence"/>
</dbReference>
<protein>
    <recommendedName>
        <fullName evidence="11">Chemotaxis protein</fullName>
    </recommendedName>
</protein>
<evidence type="ECO:0000256" key="6">
    <source>
        <dbReference type="SAM" id="Phobius"/>
    </source>
</evidence>
<keyword evidence="6" id="KW-0812">Transmembrane</keyword>
<dbReference type="PROSITE" id="PS50885">
    <property type="entry name" value="HAMP"/>
    <property type="match status" value="1"/>
</dbReference>
<dbReference type="Gene3D" id="1.10.287.950">
    <property type="entry name" value="Methyl-accepting chemotaxis protein"/>
    <property type="match status" value="1"/>
</dbReference>
<gene>
    <name evidence="9" type="ORF">ABB27_16885</name>
</gene>
<dbReference type="PANTHER" id="PTHR43531">
    <property type="entry name" value="PROTEIN ICFG"/>
    <property type="match status" value="1"/>
</dbReference>
<dbReference type="InterPro" id="IPR003660">
    <property type="entry name" value="HAMP_dom"/>
</dbReference>
<evidence type="ECO:0000256" key="4">
    <source>
        <dbReference type="ARBA" id="ARBA00029447"/>
    </source>
</evidence>
<feature type="non-terminal residue" evidence="9">
    <location>
        <position position="662"/>
    </location>
</feature>
<dbReference type="SUPFAM" id="SSF55785">
    <property type="entry name" value="PYP-like sensor domain (PAS domain)"/>
    <property type="match status" value="1"/>
</dbReference>
<reference evidence="9 10" key="1">
    <citation type="submission" date="2015-05" db="EMBL/GenBank/DDBJ databases">
        <title>Genome sequencing and analysis of members of genus Stenotrophomonas.</title>
        <authorList>
            <person name="Patil P.P."/>
            <person name="Midha S."/>
            <person name="Patil P.B."/>
        </authorList>
    </citation>
    <scope>NUCLEOTIDE SEQUENCE [LARGE SCALE GENOMIC DNA]</scope>
    <source>
        <strain evidence="9 10">DSM 18941</strain>
    </source>
</reference>
<sequence>MSTRPHATPPTSDAYYTQLACVADRLFLYFGLILGLASLALALWSDRWLPLLVVTVPALALMAVQIKLAAGSLRSRVTVALMLMALVAATIEQANGMVEMHFGVFVVIALLLYYRDWIPVVVATVAISAHHLAFYWMQASGLPVHAFAAGSSLGMVLLHAVYVLVEAAFICAMAVQLRRQVLILGAPPAQLRAMVDAIASGDNNPSDIGQARFAPGTLADGVLRMRNQLGERHRQEEALHHENTQIRASLDASRTGMMIADNEHIIRYVNRSVVALLRNQQDTLRKAFPDFNVDTLIGSSIHRFHANPARIRGMLDQLKKVHNGQITIGPVHFSQVVTPVFNADGSRSGFAVEWHDRTQELQLENSVANIVAAASAGALDQRLQSVSEAGFIQTLTTGINQLLEVVATTTGELRAMLSALAAGDLDHRVQGDYAGDFEAMKVDANLTAERLTGIVSQIKQCSLAINTAARELAAGNDDLSQRTEQQAANLEETAASMEELTSTVRENAASARHANQLAVGAADVAVRGGDVVGQVVSTMRAIELSSKRIAEIIGVIDGIAFQTNILALNAAVEAARAGEQGRGFAVVASEVRSLAQRSATAAREIKELIVDSMGKVDDGAALVAQAGSTMSEIVGSVQQVSDIVARIAAASQEQSVGIEQVN</sequence>
<evidence type="ECO:0000256" key="3">
    <source>
        <dbReference type="ARBA" id="ARBA00023224"/>
    </source>
</evidence>
<dbReference type="RefSeq" id="WP_057630073.1">
    <property type="nucleotide sequence ID" value="NZ_LDJJ01000067.1"/>
</dbReference>
<dbReference type="OrthoDB" id="8744489at2"/>
<name>A0A0R0C3T8_9GAMM</name>
<comment type="caution">
    <text evidence="9">The sequence shown here is derived from an EMBL/GenBank/DDBJ whole genome shotgun (WGS) entry which is preliminary data.</text>
</comment>
<feature type="transmembrane region" description="Helical" evidence="6">
    <location>
        <begin position="26"/>
        <end position="43"/>
    </location>
</feature>
<comment type="similarity">
    <text evidence="4">Belongs to the methyl-accepting chemotaxis (MCP) protein family.</text>
</comment>
<dbReference type="InterPro" id="IPR004089">
    <property type="entry name" value="MCPsignal_dom"/>
</dbReference>
<dbReference type="PROSITE" id="PS50111">
    <property type="entry name" value="CHEMOTAXIS_TRANSDUC_2"/>
    <property type="match status" value="1"/>
</dbReference>
<evidence type="ECO:0000259" key="7">
    <source>
        <dbReference type="PROSITE" id="PS50111"/>
    </source>
</evidence>
<keyword evidence="6" id="KW-0472">Membrane</keyword>
<dbReference type="AlphaFoldDB" id="A0A0R0C3T8"/>
<dbReference type="Pfam" id="PF18947">
    <property type="entry name" value="HAMP_2"/>
    <property type="match status" value="1"/>
</dbReference>
<keyword evidence="6" id="KW-1133">Transmembrane helix</keyword>
<dbReference type="InterPro" id="IPR035965">
    <property type="entry name" value="PAS-like_dom_sf"/>
</dbReference>
<keyword evidence="3 5" id="KW-0807">Transducer</keyword>
<evidence type="ECO:0000313" key="9">
    <source>
        <dbReference type="EMBL" id="KRG64096.1"/>
    </source>
</evidence>
<dbReference type="InterPro" id="IPR051310">
    <property type="entry name" value="MCP_chemotaxis"/>
</dbReference>
<feature type="domain" description="HAMP" evidence="8">
    <location>
        <begin position="412"/>
        <end position="456"/>
    </location>
</feature>
<dbReference type="CDD" id="cd11386">
    <property type="entry name" value="MCP_signal"/>
    <property type="match status" value="1"/>
</dbReference>
<dbReference type="Gene3D" id="3.30.450.20">
    <property type="entry name" value="PAS domain"/>
    <property type="match status" value="1"/>
</dbReference>
<keyword evidence="2" id="KW-0488">Methylation</keyword>
<feature type="transmembrane region" description="Helical" evidence="6">
    <location>
        <begin position="73"/>
        <end position="91"/>
    </location>
</feature>
<organism evidence="9 10">
    <name type="scientific">Stenotrophomonas terrae</name>
    <dbReference type="NCBI Taxonomy" id="405446"/>
    <lineage>
        <taxon>Bacteria</taxon>
        <taxon>Pseudomonadati</taxon>
        <taxon>Pseudomonadota</taxon>
        <taxon>Gammaproteobacteria</taxon>
        <taxon>Lysobacterales</taxon>
        <taxon>Lysobacteraceae</taxon>
        <taxon>Stenotrophomonas</taxon>
    </lineage>
</organism>
<dbReference type="GO" id="GO:0007165">
    <property type="term" value="P:signal transduction"/>
    <property type="evidence" value="ECO:0007669"/>
    <property type="project" value="UniProtKB-KW"/>
</dbReference>
<evidence type="ECO:0000256" key="1">
    <source>
        <dbReference type="ARBA" id="ARBA00004370"/>
    </source>
</evidence>
<dbReference type="GO" id="GO:0006935">
    <property type="term" value="P:chemotaxis"/>
    <property type="evidence" value="ECO:0007669"/>
    <property type="project" value="TreeGrafter"/>
</dbReference>
<dbReference type="SMART" id="SM00283">
    <property type="entry name" value="MA"/>
    <property type="match status" value="1"/>
</dbReference>
<evidence type="ECO:0008006" key="11">
    <source>
        <dbReference type="Google" id="ProtNLM"/>
    </source>
</evidence>
<dbReference type="SUPFAM" id="SSF58104">
    <property type="entry name" value="Methyl-accepting chemotaxis protein (MCP) signaling domain"/>
    <property type="match status" value="1"/>
</dbReference>
<dbReference type="InterPro" id="IPR000014">
    <property type="entry name" value="PAS"/>
</dbReference>
<feature type="transmembrane region" description="Helical" evidence="6">
    <location>
        <begin position="49"/>
        <end position="66"/>
    </location>
</feature>
<dbReference type="Pfam" id="PF13188">
    <property type="entry name" value="PAS_8"/>
    <property type="match status" value="1"/>
</dbReference>
<dbReference type="GO" id="GO:0005886">
    <property type="term" value="C:plasma membrane"/>
    <property type="evidence" value="ECO:0007669"/>
    <property type="project" value="TreeGrafter"/>
</dbReference>
<comment type="subcellular location">
    <subcellularLocation>
        <location evidence="1">Membrane</location>
    </subcellularLocation>
</comment>
<dbReference type="FunFam" id="1.10.287.950:FF:000001">
    <property type="entry name" value="Methyl-accepting chemotaxis sensory transducer"/>
    <property type="match status" value="1"/>
</dbReference>
<proteinExistence type="inferred from homology"/>
<dbReference type="Pfam" id="PF00015">
    <property type="entry name" value="MCPsignal"/>
    <property type="match status" value="1"/>
</dbReference>
<evidence type="ECO:0000256" key="5">
    <source>
        <dbReference type="PROSITE-ProRule" id="PRU00284"/>
    </source>
</evidence>
<accession>A0A0R0C3T8</accession>